<accession>C5BM41</accession>
<feature type="transmembrane region" description="Helical" evidence="1">
    <location>
        <begin position="259"/>
        <end position="282"/>
    </location>
</feature>
<dbReference type="Gene3D" id="3.30.70.270">
    <property type="match status" value="1"/>
</dbReference>
<feature type="domain" description="GGDEF" evidence="4">
    <location>
        <begin position="368"/>
        <end position="500"/>
    </location>
</feature>
<dbReference type="SUPFAM" id="SSF158472">
    <property type="entry name" value="HAMP domain-like"/>
    <property type="match status" value="1"/>
</dbReference>
<dbReference type="Pfam" id="PF00563">
    <property type="entry name" value="EAL"/>
    <property type="match status" value="1"/>
</dbReference>
<dbReference type="GO" id="GO:0071111">
    <property type="term" value="F:cyclic-guanylate-specific phosphodiesterase activity"/>
    <property type="evidence" value="ECO:0007669"/>
    <property type="project" value="InterPro"/>
</dbReference>
<dbReference type="InterPro" id="IPR029151">
    <property type="entry name" value="Sensor-like_sf"/>
</dbReference>
<dbReference type="eggNOG" id="COG5001">
    <property type="taxonomic scope" value="Bacteria"/>
</dbReference>
<feature type="transmembrane region" description="Helical" evidence="1">
    <location>
        <begin position="6"/>
        <end position="30"/>
    </location>
</feature>
<dbReference type="STRING" id="377629.TERTU_0293"/>
<keyword evidence="1" id="KW-1133">Transmembrane helix</keyword>
<dbReference type="PANTHER" id="PTHR33121:SF71">
    <property type="entry name" value="OXYGEN SENSOR PROTEIN DOSP"/>
    <property type="match status" value="1"/>
</dbReference>
<dbReference type="HOGENOM" id="CLU_000445_93_2_6"/>
<dbReference type="Pfam" id="PF14827">
    <property type="entry name" value="dCache_3"/>
    <property type="match status" value="1"/>
</dbReference>
<evidence type="ECO:0000256" key="1">
    <source>
        <dbReference type="SAM" id="Phobius"/>
    </source>
</evidence>
<dbReference type="CDD" id="cd06225">
    <property type="entry name" value="HAMP"/>
    <property type="match status" value="1"/>
</dbReference>
<evidence type="ECO:0000259" key="4">
    <source>
        <dbReference type="PROSITE" id="PS50887"/>
    </source>
</evidence>
<dbReference type="GO" id="GO:0016020">
    <property type="term" value="C:membrane"/>
    <property type="evidence" value="ECO:0007669"/>
    <property type="project" value="InterPro"/>
</dbReference>
<dbReference type="Gene3D" id="6.10.340.10">
    <property type="match status" value="1"/>
</dbReference>
<dbReference type="InterPro" id="IPR043128">
    <property type="entry name" value="Rev_trsase/Diguanyl_cyclase"/>
</dbReference>
<protein>
    <submittedName>
        <fullName evidence="5">Hamp domain/ggdef domain/eal domain protein</fullName>
    </submittedName>
</protein>
<reference evidence="5 6" key="1">
    <citation type="journal article" date="2009" name="PLoS ONE">
        <title>The complete genome of Teredinibacter turnerae T7901: an intracellular endosymbiont of marine wood-boring bivalves (shipworms).</title>
        <authorList>
            <person name="Yang J.C."/>
            <person name="Madupu R."/>
            <person name="Durkin A.S."/>
            <person name="Ekborg N.A."/>
            <person name="Pedamallu C.S."/>
            <person name="Hostetler J.B."/>
            <person name="Radune D."/>
            <person name="Toms B.S."/>
            <person name="Henrissat B."/>
            <person name="Coutinho P.M."/>
            <person name="Schwarz S."/>
            <person name="Field L."/>
            <person name="Trindade-Silva A.E."/>
            <person name="Soares C.A.G."/>
            <person name="Elshahawi S."/>
            <person name="Hanora A."/>
            <person name="Schmidt E.W."/>
            <person name="Haygood M.G."/>
            <person name="Posfai J."/>
            <person name="Benner J."/>
            <person name="Madinger C."/>
            <person name="Nove J."/>
            <person name="Anton B."/>
            <person name="Chaudhary K."/>
            <person name="Foster J."/>
            <person name="Holman A."/>
            <person name="Kumar S."/>
            <person name="Lessard P.A."/>
            <person name="Luyten Y.A."/>
            <person name="Slatko B."/>
            <person name="Wood N."/>
            <person name="Wu B."/>
            <person name="Teplitski M."/>
            <person name="Mougous J.D."/>
            <person name="Ward N."/>
            <person name="Eisen J.A."/>
            <person name="Badger J.H."/>
            <person name="Distel D.L."/>
        </authorList>
    </citation>
    <scope>NUCLEOTIDE SEQUENCE [LARGE SCALE GENOMIC DNA]</scope>
    <source>
        <strain evidence="6">ATCC 39867 / T7901</strain>
    </source>
</reference>
<dbReference type="eggNOG" id="COG5000">
    <property type="taxonomic scope" value="Bacteria"/>
</dbReference>
<dbReference type="PROSITE" id="PS50887">
    <property type="entry name" value="GGDEF"/>
    <property type="match status" value="1"/>
</dbReference>
<dbReference type="Pfam" id="PF00672">
    <property type="entry name" value="HAMP"/>
    <property type="match status" value="1"/>
</dbReference>
<feature type="domain" description="HAMP" evidence="3">
    <location>
        <begin position="283"/>
        <end position="336"/>
    </location>
</feature>
<evidence type="ECO:0000313" key="5">
    <source>
        <dbReference type="EMBL" id="ACR12586.1"/>
    </source>
</evidence>
<evidence type="ECO:0000313" key="6">
    <source>
        <dbReference type="Proteomes" id="UP000009080"/>
    </source>
</evidence>
<dbReference type="EMBL" id="CP001614">
    <property type="protein sequence ID" value="ACR12586.1"/>
    <property type="molecule type" value="Genomic_DNA"/>
</dbReference>
<proteinExistence type="predicted"/>
<dbReference type="RefSeq" id="WP_015818698.1">
    <property type="nucleotide sequence ID" value="NC_012997.1"/>
</dbReference>
<dbReference type="SUPFAM" id="SSF141868">
    <property type="entry name" value="EAL domain-like"/>
    <property type="match status" value="1"/>
</dbReference>
<keyword evidence="1" id="KW-0472">Membrane</keyword>
<dbReference type="GO" id="GO:0007165">
    <property type="term" value="P:signal transduction"/>
    <property type="evidence" value="ECO:0007669"/>
    <property type="project" value="InterPro"/>
</dbReference>
<dbReference type="PROSITE" id="PS50883">
    <property type="entry name" value="EAL"/>
    <property type="match status" value="1"/>
</dbReference>
<gene>
    <name evidence="5" type="ordered locus">TERTU_0293</name>
</gene>
<dbReference type="AlphaFoldDB" id="C5BM41"/>
<dbReference type="SUPFAM" id="SSF103190">
    <property type="entry name" value="Sensory domain-like"/>
    <property type="match status" value="1"/>
</dbReference>
<dbReference type="PANTHER" id="PTHR33121">
    <property type="entry name" value="CYCLIC DI-GMP PHOSPHODIESTERASE PDEF"/>
    <property type="match status" value="1"/>
</dbReference>
<dbReference type="SMART" id="SM00052">
    <property type="entry name" value="EAL"/>
    <property type="match status" value="1"/>
</dbReference>
<dbReference type="InterPro" id="IPR029150">
    <property type="entry name" value="dCache_3"/>
</dbReference>
<sequence length="770" mass="85789">MNKLSHQVIALCIGLVLVTCTLVLSSFWWFSSRYTQEHIRITVNGATQVFSQYSSTRAELLSTAAQVLTADYGFKQAVATRDQSTIASALANQAGRIDADLMVISDRNGAIISNTEGTEFENRSFEGLVASLVQQLGVTVFAEADGRLYQVIALPVRAPVTIAYAIVGFEIDENDARQLKALTELDITFYHDREVLVSSLAGDTAAIHRNLNDVERSWGFWSRPTFANSQRQIPSVRGQTLSVVLSDDLTGIYYNFDRLVFTTIIIAFAIVALGLVVSILLVNNLTVPLARLAIKVRRFAGGDFNSQIAIKGGSKEIRELLHAYNDMVGEIKNREAHILYQAQHDLLTGLMNRDTLLQAIDLVVKDQQPFYLFALQLRDLQGINDNLGFDAGDACLKEIADRLRRLFGGNLAKHGRLEGDVFLSLAVCPQDVPCAEKLAEILDQLGEPVIFHGLNLYVSFSVGVCRFPEDGNTGKTLVRRTQIALDTARKQGLSVRYYQAGEDEAHMERLSMVEDLKVALNANDGQLFMNYQPKMNLANNRIEKLEALIRWVRPKTGFVPPDVFIELAERAGLILELTHWVIDSVLAQLAAWKQEGISIQVAINISAQDLMHPEFFNRLQASTQRHGVDARFITLELTERDLMSNEERGVALMQQLRDAGYTLSVDDYGIGQSSLGKLKQLPIHELKIDKSFILKLDESDTDQMIVRSTIDLGHNLGLSVVAEGVENLASQQLLREMGCDYIQGYYLSKPLSVDAVRPWLLDHENPRKHA</sequence>
<dbReference type="Gene3D" id="3.20.20.450">
    <property type="entry name" value="EAL domain"/>
    <property type="match status" value="1"/>
</dbReference>
<evidence type="ECO:0000259" key="2">
    <source>
        <dbReference type="PROSITE" id="PS50883"/>
    </source>
</evidence>
<feature type="domain" description="EAL" evidence="2">
    <location>
        <begin position="509"/>
        <end position="764"/>
    </location>
</feature>
<dbReference type="PROSITE" id="PS50885">
    <property type="entry name" value="HAMP"/>
    <property type="match status" value="1"/>
</dbReference>
<dbReference type="CDD" id="cd01949">
    <property type="entry name" value="GGDEF"/>
    <property type="match status" value="1"/>
</dbReference>
<dbReference type="SMART" id="SM00267">
    <property type="entry name" value="GGDEF"/>
    <property type="match status" value="1"/>
</dbReference>
<keyword evidence="6" id="KW-1185">Reference proteome</keyword>
<dbReference type="InterPro" id="IPR029787">
    <property type="entry name" value="Nucleotide_cyclase"/>
</dbReference>
<dbReference type="OrthoDB" id="9804951at2"/>
<dbReference type="CDD" id="cd01948">
    <property type="entry name" value="EAL"/>
    <property type="match status" value="1"/>
</dbReference>
<dbReference type="KEGG" id="ttu:TERTU_0293"/>
<dbReference type="InterPro" id="IPR035919">
    <property type="entry name" value="EAL_sf"/>
</dbReference>
<dbReference type="NCBIfam" id="TIGR00254">
    <property type="entry name" value="GGDEF"/>
    <property type="match status" value="1"/>
</dbReference>
<dbReference type="SUPFAM" id="SSF55073">
    <property type="entry name" value="Nucleotide cyclase"/>
    <property type="match status" value="1"/>
</dbReference>
<evidence type="ECO:0000259" key="3">
    <source>
        <dbReference type="PROSITE" id="PS50885"/>
    </source>
</evidence>
<dbReference type="SMART" id="SM00304">
    <property type="entry name" value="HAMP"/>
    <property type="match status" value="1"/>
</dbReference>
<dbReference type="Proteomes" id="UP000009080">
    <property type="component" value="Chromosome"/>
</dbReference>
<dbReference type="InterPro" id="IPR000160">
    <property type="entry name" value="GGDEF_dom"/>
</dbReference>
<keyword evidence="1" id="KW-0812">Transmembrane</keyword>
<organism evidence="5 6">
    <name type="scientific">Teredinibacter turnerae (strain ATCC 39867 / T7901)</name>
    <dbReference type="NCBI Taxonomy" id="377629"/>
    <lineage>
        <taxon>Bacteria</taxon>
        <taxon>Pseudomonadati</taxon>
        <taxon>Pseudomonadota</taxon>
        <taxon>Gammaproteobacteria</taxon>
        <taxon>Cellvibrionales</taxon>
        <taxon>Cellvibrionaceae</taxon>
        <taxon>Teredinibacter</taxon>
    </lineage>
</organism>
<name>C5BM41_TERTT</name>
<dbReference type="InterPro" id="IPR050706">
    <property type="entry name" value="Cyclic-di-GMP_PDE-like"/>
</dbReference>
<dbReference type="InterPro" id="IPR003660">
    <property type="entry name" value="HAMP_dom"/>
</dbReference>
<dbReference type="InterPro" id="IPR001633">
    <property type="entry name" value="EAL_dom"/>
</dbReference>
<dbReference type="Pfam" id="PF00990">
    <property type="entry name" value="GGDEF"/>
    <property type="match status" value="1"/>
</dbReference>